<evidence type="ECO:0000256" key="1">
    <source>
        <dbReference type="SAM" id="Phobius"/>
    </source>
</evidence>
<keyword evidence="1" id="KW-1133">Transmembrane helix</keyword>
<proteinExistence type="predicted"/>
<dbReference type="AlphaFoldDB" id="A0A1G8DA71"/>
<feature type="transmembrane region" description="Helical" evidence="1">
    <location>
        <begin position="20"/>
        <end position="41"/>
    </location>
</feature>
<name>A0A1G8DA71_9MICC</name>
<dbReference type="OrthoDB" id="5125407at2"/>
<reference evidence="2 3" key="1">
    <citation type="submission" date="2016-10" db="EMBL/GenBank/DDBJ databases">
        <authorList>
            <person name="de Groot N.N."/>
        </authorList>
    </citation>
    <scope>NUCLEOTIDE SEQUENCE [LARGE SCALE GENOMIC DNA]</scope>
    <source>
        <strain evidence="2 3">NP_1H</strain>
    </source>
</reference>
<dbReference type="EMBL" id="FNDT01000001">
    <property type="protein sequence ID" value="SDH54606.1"/>
    <property type="molecule type" value="Genomic_DNA"/>
</dbReference>
<feature type="transmembrane region" description="Helical" evidence="1">
    <location>
        <begin position="53"/>
        <end position="76"/>
    </location>
</feature>
<organism evidence="2 3">
    <name type="scientific">Arthrobacter subterraneus</name>
    <dbReference type="NCBI Taxonomy" id="335973"/>
    <lineage>
        <taxon>Bacteria</taxon>
        <taxon>Bacillati</taxon>
        <taxon>Actinomycetota</taxon>
        <taxon>Actinomycetes</taxon>
        <taxon>Micrococcales</taxon>
        <taxon>Micrococcaceae</taxon>
        <taxon>Arthrobacter</taxon>
    </lineage>
</organism>
<dbReference type="RefSeq" id="WP_090584380.1">
    <property type="nucleotide sequence ID" value="NZ_FNDT01000001.1"/>
</dbReference>
<sequence length="97" mass="10511">MSSQQPPERRQVTIRRAPKFAPFMGLGALIGFIAALVIAYTGPADPTLTRESVLGFFTVVLALPGLLLGGLVVLLLDWISVRRMKEATAERTDDDDA</sequence>
<dbReference type="STRING" id="335973.SAMN04488693_101536"/>
<evidence type="ECO:0000313" key="2">
    <source>
        <dbReference type="EMBL" id="SDH54606.1"/>
    </source>
</evidence>
<keyword evidence="3" id="KW-1185">Reference proteome</keyword>
<keyword evidence="1" id="KW-0812">Transmembrane</keyword>
<protein>
    <submittedName>
        <fullName evidence="2">Uncharacterized protein</fullName>
    </submittedName>
</protein>
<accession>A0A1G8DA71</accession>
<evidence type="ECO:0000313" key="3">
    <source>
        <dbReference type="Proteomes" id="UP000199258"/>
    </source>
</evidence>
<keyword evidence="1" id="KW-0472">Membrane</keyword>
<gene>
    <name evidence="2" type="ORF">SAMN04488693_101536</name>
</gene>
<dbReference type="Proteomes" id="UP000199258">
    <property type="component" value="Unassembled WGS sequence"/>
</dbReference>